<dbReference type="Pfam" id="PF05380">
    <property type="entry name" value="Peptidase_A17"/>
    <property type="match status" value="1"/>
</dbReference>
<dbReference type="Gene3D" id="2.40.70.10">
    <property type="entry name" value="Acid Proteases"/>
    <property type="match status" value="1"/>
</dbReference>
<organism evidence="1 2">
    <name type="scientific">Caerostris darwini</name>
    <dbReference type="NCBI Taxonomy" id="1538125"/>
    <lineage>
        <taxon>Eukaryota</taxon>
        <taxon>Metazoa</taxon>
        <taxon>Ecdysozoa</taxon>
        <taxon>Arthropoda</taxon>
        <taxon>Chelicerata</taxon>
        <taxon>Arachnida</taxon>
        <taxon>Araneae</taxon>
        <taxon>Araneomorphae</taxon>
        <taxon>Entelegynae</taxon>
        <taxon>Araneoidea</taxon>
        <taxon>Araneidae</taxon>
        <taxon>Caerostris</taxon>
    </lineage>
</organism>
<dbReference type="InterPro" id="IPR008042">
    <property type="entry name" value="Retrotrans_Pao"/>
</dbReference>
<dbReference type="InterPro" id="IPR021109">
    <property type="entry name" value="Peptidase_aspartic_dom_sf"/>
</dbReference>
<gene>
    <name evidence="1" type="primary">AVEN_155635_1</name>
    <name evidence="1" type="ORF">CDAR_190071</name>
</gene>
<evidence type="ECO:0000313" key="2">
    <source>
        <dbReference type="Proteomes" id="UP001054837"/>
    </source>
</evidence>
<keyword evidence="2" id="KW-1185">Reference proteome</keyword>
<dbReference type="InterPro" id="IPR005312">
    <property type="entry name" value="DUF1759"/>
</dbReference>
<keyword evidence="1" id="KW-0548">Nucleotidyltransferase</keyword>
<reference evidence="1 2" key="1">
    <citation type="submission" date="2021-06" db="EMBL/GenBank/DDBJ databases">
        <title>Caerostris darwini draft genome.</title>
        <authorList>
            <person name="Kono N."/>
            <person name="Arakawa K."/>
        </authorList>
    </citation>
    <scope>NUCLEOTIDE SEQUENCE [LARGE SCALE GENOMIC DNA]</scope>
</reference>
<proteinExistence type="predicted"/>
<protein>
    <submittedName>
        <fullName evidence="1">Reverse transcriptase</fullName>
    </submittedName>
</protein>
<dbReference type="PANTHER" id="PTHR47331">
    <property type="entry name" value="PHD-TYPE DOMAIN-CONTAINING PROTEIN"/>
    <property type="match status" value="1"/>
</dbReference>
<dbReference type="CDD" id="cd00303">
    <property type="entry name" value="retropepsin_like"/>
    <property type="match status" value="1"/>
</dbReference>
<keyword evidence="1" id="KW-0695">RNA-directed DNA polymerase</keyword>
<sequence length="1023" mass="116936">MEIIKRNKTAKRAAFTKAYTKLESVLINENANAEEIELCLHLLKQKTDSLELTHNEYLDTLTDETEFKTEFNIVEEYREKALSMEFKSKRVLENIKSKQNNNGSSNFGDNSHLAMCDNPYKVISPRLPEIELYKFGVQSTKIKSEARELIESFPITDENYPLAIESLTERYGRKELLIDFYVRELLKLVLNNATKKKQDSLSGLYNKLSTQLRALSSLGVTTDQCGVILYPLVESSLPIHILRSFERQRKNIESEQSISSLDAIVSFLKSEVQSEEKIKLSRSDIIPSERECKHLAESQRSQHLAQSQRSFLPSANELFIQDSNEMCVFCLKNHASRVCKRAFFMPLEEKIAIIKKKGLCRVCMAKGHIAYQCRSQITCQLCSKRHLKFMCPNIGCNKSDSPKQDVNDKNINEKTVDSLHSRATNEVILQTLVVNVHGVKRERKARAIIDTGSQKSYILRSTAEELGFNLQREEEFCHSLFGGTKTRMYKHKCYKIYLSSLDGNYTCKLDALDHDVICNDISSVKNGSWIQELRTKKIFLTDIQENAGPIEILLGADVAGKLITGRREELETGLVALETKLGWTLMGKVPRYIDKKDASMNIVTMLSQADVPVSSLWDLELLELEIFVESATNVMKEGMFDLRGWESSAISASSESTRSPVLGLIWDKNLGTLEIDSESLEFDEREKITKRKILSLVSRVFDPIGFLAPVMIQPKILLQTTWKTKESWDDEVNNEIKKQFLKWIKQLKYFKNIKIPRWLGVMKESNLSIHTFVDASKTAYAACIFLRSESSMGSVTVQLLQARSRITPMKTITIPRLELMAATIGARLFSSVTQALKLPNVKVYFWTDSSTVLTWITSREQWSVFVTNRISEIRKLTTSEDWFHIPTDQNPADILSRGCGPKQLQKHKWWQGPAWLKNSKEQWPKSAVNINKKEVETEKRKSVISANNTGLESISLQLAERFSRPIQRLYPLELTPNYEQVVPETQKVPEVVTEYPELNIDSNETVPVSRSGREIKPVKRLDL</sequence>
<dbReference type="PANTHER" id="PTHR47331:SF4">
    <property type="entry name" value="PEPTIDASE S1 DOMAIN-CONTAINING PROTEIN"/>
    <property type="match status" value="1"/>
</dbReference>
<dbReference type="GO" id="GO:0003964">
    <property type="term" value="F:RNA-directed DNA polymerase activity"/>
    <property type="evidence" value="ECO:0007669"/>
    <property type="project" value="UniProtKB-KW"/>
</dbReference>
<keyword evidence="1" id="KW-0808">Transferase</keyword>
<dbReference type="AlphaFoldDB" id="A0AAV4RJC4"/>
<dbReference type="EMBL" id="BPLQ01006343">
    <property type="protein sequence ID" value="GIY21795.1"/>
    <property type="molecule type" value="Genomic_DNA"/>
</dbReference>
<evidence type="ECO:0000313" key="1">
    <source>
        <dbReference type="EMBL" id="GIY21795.1"/>
    </source>
</evidence>
<accession>A0AAV4RJC4</accession>
<name>A0AAV4RJC4_9ARAC</name>
<dbReference type="Pfam" id="PF03564">
    <property type="entry name" value="DUF1759"/>
    <property type="match status" value="1"/>
</dbReference>
<dbReference type="Proteomes" id="UP001054837">
    <property type="component" value="Unassembled WGS sequence"/>
</dbReference>
<comment type="caution">
    <text evidence="1">The sequence shown here is derived from an EMBL/GenBank/DDBJ whole genome shotgun (WGS) entry which is preliminary data.</text>
</comment>